<evidence type="ECO:0000313" key="3">
    <source>
        <dbReference type="Proteomes" id="UP001501729"/>
    </source>
</evidence>
<keyword evidence="1" id="KW-1133">Transmembrane helix</keyword>
<gene>
    <name evidence="2" type="ORF">GCM10025751_40950</name>
</gene>
<organism evidence="2 3">
    <name type="scientific">Haladaptatus pallidirubidus</name>
    <dbReference type="NCBI Taxonomy" id="1008152"/>
    <lineage>
        <taxon>Archaea</taxon>
        <taxon>Methanobacteriati</taxon>
        <taxon>Methanobacteriota</taxon>
        <taxon>Stenosarchaea group</taxon>
        <taxon>Halobacteria</taxon>
        <taxon>Halobacteriales</taxon>
        <taxon>Haladaptataceae</taxon>
        <taxon>Haladaptatus</taxon>
    </lineage>
</organism>
<dbReference type="GeneID" id="68614026"/>
<evidence type="ECO:0000313" key="2">
    <source>
        <dbReference type="EMBL" id="GAA5058211.1"/>
    </source>
</evidence>
<keyword evidence="3" id="KW-1185">Reference proteome</keyword>
<reference evidence="2 3" key="1">
    <citation type="journal article" date="2019" name="Int. J. Syst. Evol. Microbiol.">
        <title>The Global Catalogue of Microorganisms (GCM) 10K type strain sequencing project: providing services to taxonomists for standard genome sequencing and annotation.</title>
        <authorList>
            <consortium name="The Broad Institute Genomics Platform"/>
            <consortium name="The Broad Institute Genome Sequencing Center for Infectious Disease"/>
            <person name="Wu L."/>
            <person name="Ma J."/>
        </authorList>
    </citation>
    <scope>NUCLEOTIDE SEQUENCE [LARGE SCALE GENOMIC DNA]</scope>
    <source>
        <strain evidence="2 3">JCM 17504</strain>
    </source>
</reference>
<dbReference type="EMBL" id="BAABKX010000015">
    <property type="protein sequence ID" value="GAA5058211.1"/>
    <property type="molecule type" value="Genomic_DNA"/>
</dbReference>
<dbReference type="Proteomes" id="UP001501729">
    <property type="component" value="Unassembled WGS sequence"/>
</dbReference>
<proteinExistence type="predicted"/>
<evidence type="ECO:0008006" key="4">
    <source>
        <dbReference type="Google" id="ProtNLM"/>
    </source>
</evidence>
<accession>A0AAV3UM83</accession>
<keyword evidence="1" id="KW-0812">Transmembrane</keyword>
<feature type="transmembrane region" description="Helical" evidence="1">
    <location>
        <begin position="63"/>
        <end position="84"/>
    </location>
</feature>
<dbReference type="AlphaFoldDB" id="A0AAV3UM83"/>
<evidence type="ECO:0000256" key="1">
    <source>
        <dbReference type="SAM" id="Phobius"/>
    </source>
</evidence>
<feature type="transmembrane region" description="Helical" evidence="1">
    <location>
        <begin position="21"/>
        <end position="43"/>
    </location>
</feature>
<sequence length="85" mass="9314">MSSQAEKVRSRFGFSWSGWNHPLRAQIAAAILLIVGTVASIYLQSELVHQGITFFQQHQFYSTIASVAFMLIVCTVGLAALALVD</sequence>
<comment type="caution">
    <text evidence="2">The sequence shown here is derived from an EMBL/GenBank/DDBJ whole genome shotgun (WGS) entry which is preliminary data.</text>
</comment>
<protein>
    <recommendedName>
        <fullName evidence="4">ABC transporter permease</fullName>
    </recommendedName>
</protein>
<name>A0AAV3UM83_9EURY</name>
<keyword evidence="1" id="KW-0472">Membrane</keyword>
<dbReference type="RefSeq" id="WP_227773799.1">
    <property type="nucleotide sequence ID" value="NZ_BAABKX010000015.1"/>
</dbReference>